<keyword evidence="2" id="KW-1185">Reference proteome</keyword>
<name>A0A8H2M958_9FIRM</name>
<dbReference type="EMBL" id="CAACYI010000001">
    <property type="protein sequence ID" value="VFB17422.1"/>
    <property type="molecule type" value="Genomic_DNA"/>
</dbReference>
<evidence type="ECO:0000313" key="1">
    <source>
        <dbReference type="EMBL" id="VFB17422.1"/>
    </source>
</evidence>
<dbReference type="RefSeq" id="WP_131749948.1">
    <property type="nucleotide sequence ID" value="NZ_CAACYI010000001.1"/>
</dbReference>
<organism evidence="1 2">
    <name type="scientific">Urinicoccus massiliensis</name>
    <dbReference type="NCBI Taxonomy" id="1723382"/>
    <lineage>
        <taxon>Bacteria</taxon>
        <taxon>Bacillati</taxon>
        <taxon>Bacillota</taxon>
        <taxon>Tissierellia</taxon>
        <taxon>Tissierellales</taxon>
        <taxon>Peptoniphilaceae</taxon>
        <taxon>Urinicoccus</taxon>
    </lineage>
</organism>
<sequence length="213" mass="24257">MDKEFIERITKKVLQKLKDQGLLYEKSILCLNFSQKQEKEVEEKYPNYDFHFSSVLQMSQDYDEIWIGRLSIQDLSQSALGLRSTVGNLVQEAAKGKKVLVFSSEHKTFQSKHPVPEALASMWEDYSQRLQAMGFVFNPETIPAAKAAKQEDSSQLVYLNKKLISQGAIAHLKGRSVTLVVPKKATITPLAVDFCKENRIEIKRESETEDASR</sequence>
<reference evidence="1 2" key="1">
    <citation type="submission" date="2019-02" db="EMBL/GenBank/DDBJ databases">
        <authorList>
            <consortium name="Pathogen Informatics"/>
        </authorList>
    </citation>
    <scope>NUCLEOTIDE SEQUENCE [LARGE SCALE GENOMIC DNA]</scope>
    <source>
        <strain evidence="1 2">3012STDY7089603</strain>
    </source>
</reference>
<dbReference type="AlphaFoldDB" id="A0A8H2M958"/>
<proteinExistence type="predicted"/>
<comment type="caution">
    <text evidence="1">The sequence shown here is derived from an EMBL/GenBank/DDBJ whole genome shotgun (WGS) entry which is preliminary data.</text>
</comment>
<protein>
    <submittedName>
        <fullName evidence="1">Ethanolamine utilization protein</fullName>
    </submittedName>
</protein>
<gene>
    <name evidence="1" type="ORF">NCTC13150_02015</name>
</gene>
<evidence type="ECO:0000313" key="2">
    <source>
        <dbReference type="Proteomes" id="UP000377798"/>
    </source>
</evidence>
<dbReference type="Proteomes" id="UP000377798">
    <property type="component" value="Unassembled WGS sequence"/>
</dbReference>
<accession>A0A8H2M958</accession>